<sequence length="70" mass="7865">MDTTIIDFATAQIILASLTDSEELVIYKDPLKKIIRLYNKIKKVIAQYSEDPSGIPEGSSHQSSYECWTG</sequence>
<reference evidence="2" key="1">
    <citation type="journal article" date="2019" name="MBio">
        <title>Virus Genomes from Deep Sea Sediments Expand the Ocean Megavirome and Support Independent Origins of Viral Gigantism.</title>
        <authorList>
            <person name="Backstrom D."/>
            <person name="Yutin N."/>
            <person name="Jorgensen S.L."/>
            <person name="Dharamshi J."/>
            <person name="Homa F."/>
            <person name="Zaremba-Niedwiedzka K."/>
            <person name="Spang A."/>
            <person name="Wolf Y.I."/>
            <person name="Koonin E.V."/>
            <person name="Ettema T.J."/>
        </authorList>
    </citation>
    <scope>NUCLEOTIDE SEQUENCE</scope>
</reference>
<feature type="region of interest" description="Disordered" evidence="1">
    <location>
        <begin position="50"/>
        <end position="70"/>
    </location>
</feature>
<organism evidence="2">
    <name type="scientific">Marseillevirus LCMAC101</name>
    <dbReference type="NCBI Taxonomy" id="2506602"/>
    <lineage>
        <taxon>Viruses</taxon>
        <taxon>Varidnaviria</taxon>
        <taxon>Bamfordvirae</taxon>
        <taxon>Nucleocytoviricota</taxon>
        <taxon>Megaviricetes</taxon>
        <taxon>Pimascovirales</taxon>
        <taxon>Pimascovirales incertae sedis</taxon>
        <taxon>Marseilleviridae</taxon>
    </lineage>
</organism>
<dbReference type="EMBL" id="MK500328">
    <property type="protein sequence ID" value="QBK85838.1"/>
    <property type="molecule type" value="Genomic_DNA"/>
</dbReference>
<accession>A0A481YRM0</accession>
<evidence type="ECO:0000313" key="2">
    <source>
        <dbReference type="EMBL" id="QBK85838.1"/>
    </source>
</evidence>
<evidence type="ECO:0000256" key="1">
    <source>
        <dbReference type="SAM" id="MobiDB-lite"/>
    </source>
</evidence>
<gene>
    <name evidence="2" type="ORF">LCMAC101_04330</name>
</gene>
<name>A0A481YRM0_9VIRU</name>
<feature type="compositionally biased region" description="Polar residues" evidence="1">
    <location>
        <begin position="59"/>
        <end position="70"/>
    </location>
</feature>
<protein>
    <submittedName>
        <fullName evidence="2">Uncharacterized protein</fullName>
    </submittedName>
</protein>
<proteinExistence type="predicted"/>